<gene>
    <name evidence="1" type="ORF">SDC9_198166</name>
</gene>
<reference evidence="1" key="1">
    <citation type="submission" date="2019-08" db="EMBL/GenBank/DDBJ databases">
        <authorList>
            <person name="Kucharzyk K."/>
            <person name="Murdoch R.W."/>
            <person name="Higgins S."/>
            <person name="Loffler F."/>
        </authorList>
    </citation>
    <scope>NUCLEOTIDE SEQUENCE</scope>
</reference>
<sequence length="117" mass="12783">MQRLGGRAAATGLAWADQGCITVYRAQNADQTLQRLQLCQRRGLQHHMVVLHAVQPERVTHHEPLQHQPALCGVLLDCFGLLAAQRCTLLGQLVLQHGHADVHGQGGPDQHVALGLR</sequence>
<dbReference type="EMBL" id="VSSQ01114812">
    <property type="protein sequence ID" value="MPN50539.1"/>
    <property type="molecule type" value="Genomic_DNA"/>
</dbReference>
<proteinExistence type="predicted"/>
<comment type="caution">
    <text evidence="1">The sequence shown here is derived from an EMBL/GenBank/DDBJ whole genome shotgun (WGS) entry which is preliminary data.</text>
</comment>
<evidence type="ECO:0000313" key="1">
    <source>
        <dbReference type="EMBL" id="MPN50539.1"/>
    </source>
</evidence>
<protein>
    <submittedName>
        <fullName evidence="1">Uncharacterized protein</fullName>
    </submittedName>
</protein>
<dbReference type="AlphaFoldDB" id="A0A645IJ82"/>
<accession>A0A645IJ82</accession>
<name>A0A645IJ82_9ZZZZ</name>
<organism evidence="1">
    <name type="scientific">bioreactor metagenome</name>
    <dbReference type="NCBI Taxonomy" id="1076179"/>
    <lineage>
        <taxon>unclassified sequences</taxon>
        <taxon>metagenomes</taxon>
        <taxon>ecological metagenomes</taxon>
    </lineage>
</organism>